<comment type="subcellular location">
    <subcellularLocation>
        <location evidence="1">Membrane</location>
    </subcellularLocation>
</comment>
<evidence type="ECO:0000256" key="3">
    <source>
        <dbReference type="ARBA" id="ARBA00023136"/>
    </source>
</evidence>
<proteinExistence type="inferred from homology"/>
<protein>
    <submittedName>
        <fullName evidence="8">Penicillin-binding protein 2</fullName>
    </submittedName>
</protein>
<evidence type="ECO:0000256" key="5">
    <source>
        <dbReference type="SAM" id="Phobius"/>
    </source>
</evidence>
<dbReference type="InterPro" id="IPR050515">
    <property type="entry name" value="Beta-lactam/transpept"/>
</dbReference>
<evidence type="ECO:0000259" key="6">
    <source>
        <dbReference type="Pfam" id="PF00905"/>
    </source>
</evidence>
<keyword evidence="3 5" id="KW-0472">Membrane</keyword>
<dbReference type="Pfam" id="PF00905">
    <property type="entry name" value="Transpeptidase"/>
    <property type="match status" value="1"/>
</dbReference>
<feature type="domain" description="Penicillin-binding protein transpeptidase" evidence="6">
    <location>
        <begin position="308"/>
        <end position="623"/>
    </location>
</feature>
<sequence length="648" mass="69718">MSRADRSGSRSSRPVQRGAAKPAKKPEEAAAAHSARERRTRQAVEFGTRGASFVFRHRAGNAVIFLALSLAAAQLFYLQVPRASGLRAEAAGQLKVTDVQKALRGSIIDRRNDQLAFTIEARALTFQPRRIHKQLAEAKQKNANAPDPQQRLTDIAREVALRLNNKPDKATVEKKLRSDETFVYLARAVDPAIATAITTKYPEVGTERQDLRQYPGGSLAANIVGGIDWGGHGLLGLEDSMDAELAGTDGSITYDRGSDGVVIPGSYRNQHKAVNGSTVQLTLDDDIQFYVQQQVQQAKNLSGALNVSAVVLDAKTGEVLAMTNDNTFDPSQDIGRQGNKQMGNLPVTSPFEPGSVNKVVTASSLIEYGLSNPDEVLQVPGSINMGGVTVHDAWVHGVTPYTTTGVFGKSSNVGTLMLAQRVGPDRYYDMLRKFGLGQRTNVGLPGESAGLVPPLDQWSGSTFSNLPIGQGLSMTLLQMTGMYQTIANDGLRMPPRIVKATIAPDGSRTEEPHPEGVRVVSPETAKTVRNMLRAVVQHDPRGYQQGTGPAAAVEGYQISGKTGTGQQINPACGCYFDNVYWITFAGMATTDDPRYVVGVMMDNPQRNSDGTPGHSAAPLFHDIAGWLLQRENVPLSPDPGPPLTLQAM</sequence>
<reference evidence="8" key="1">
    <citation type="submission" date="2022-05" db="EMBL/GenBank/DDBJ databases">
        <title>A methanotrophic Mycobacterium dominates a cave microbial ecosystem.</title>
        <authorList>
            <person name="Van Spanning R.J.M."/>
            <person name="Guan Q."/>
            <person name="Melkonian C."/>
            <person name="Gallant J."/>
            <person name="Polerecky L."/>
            <person name="Flot J.-F."/>
            <person name="Brandt B.W."/>
            <person name="Braster M."/>
            <person name="Iturbe Espinoza P."/>
            <person name="Aerts J."/>
            <person name="Meima-Franke M."/>
            <person name="Piersma S.R."/>
            <person name="Bunduc C."/>
            <person name="Ummels R."/>
            <person name="Pain A."/>
            <person name="Fleming E.J."/>
            <person name="van der Wel N."/>
            <person name="Gherman V.D."/>
            <person name="Sarbu S.M."/>
            <person name="Bodelier P.L.E."/>
            <person name="Bitter W."/>
        </authorList>
    </citation>
    <scope>NUCLEOTIDE SEQUENCE</scope>
    <source>
        <strain evidence="8">Sulfur Cave</strain>
    </source>
</reference>
<gene>
    <name evidence="8" type="ORF">M5I08_13770</name>
</gene>
<evidence type="ECO:0000313" key="9">
    <source>
        <dbReference type="Proteomes" id="UP001056610"/>
    </source>
</evidence>
<feature type="compositionally biased region" description="Basic and acidic residues" evidence="4">
    <location>
        <begin position="24"/>
        <end position="42"/>
    </location>
</feature>
<accession>A0ABY4QIH0</accession>
<feature type="region of interest" description="Disordered" evidence="4">
    <location>
        <begin position="1"/>
        <end position="43"/>
    </location>
</feature>
<evidence type="ECO:0000259" key="7">
    <source>
        <dbReference type="Pfam" id="PF03717"/>
    </source>
</evidence>
<dbReference type="InterPro" id="IPR001460">
    <property type="entry name" value="PCN-bd_Tpept"/>
</dbReference>
<comment type="similarity">
    <text evidence="2">Belongs to the transpeptidase family.</text>
</comment>
<evidence type="ECO:0000313" key="8">
    <source>
        <dbReference type="EMBL" id="UQX09475.1"/>
    </source>
</evidence>
<evidence type="ECO:0000256" key="1">
    <source>
        <dbReference type="ARBA" id="ARBA00004370"/>
    </source>
</evidence>
<dbReference type="EMBL" id="CP097320">
    <property type="protein sequence ID" value="UQX09475.1"/>
    <property type="molecule type" value="Genomic_DNA"/>
</dbReference>
<keyword evidence="5" id="KW-0812">Transmembrane</keyword>
<keyword evidence="9" id="KW-1185">Reference proteome</keyword>
<dbReference type="Pfam" id="PF03717">
    <property type="entry name" value="PBP_dimer"/>
    <property type="match status" value="1"/>
</dbReference>
<dbReference type="InterPro" id="IPR005311">
    <property type="entry name" value="PBP_dimer"/>
</dbReference>
<dbReference type="PANTHER" id="PTHR30627:SF1">
    <property type="entry name" value="PEPTIDOGLYCAN D,D-TRANSPEPTIDASE FTSI"/>
    <property type="match status" value="1"/>
</dbReference>
<evidence type="ECO:0000256" key="4">
    <source>
        <dbReference type="SAM" id="MobiDB-lite"/>
    </source>
</evidence>
<dbReference type="PANTHER" id="PTHR30627">
    <property type="entry name" value="PEPTIDOGLYCAN D,D-TRANSPEPTIDASE"/>
    <property type="match status" value="1"/>
</dbReference>
<name>A0ABY4QIH0_9MYCO</name>
<keyword evidence="5" id="KW-1133">Transmembrane helix</keyword>
<dbReference type="Proteomes" id="UP001056610">
    <property type="component" value="Chromosome"/>
</dbReference>
<feature type="domain" description="Penicillin-binding protein dimerisation" evidence="7">
    <location>
        <begin position="100"/>
        <end position="227"/>
    </location>
</feature>
<evidence type="ECO:0000256" key="2">
    <source>
        <dbReference type="ARBA" id="ARBA00007171"/>
    </source>
</evidence>
<feature type="transmembrane region" description="Helical" evidence="5">
    <location>
        <begin position="59"/>
        <end position="78"/>
    </location>
</feature>
<organism evidence="8 9">
    <name type="scientific">Candidatus Mycobacterium methanotrophicum</name>
    <dbReference type="NCBI Taxonomy" id="2943498"/>
    <lineage>
        <taxon>Bacteria</taxon>
        <taxon>Bacillati</taxon>
        <taxon>Actinomycetota</taxon>
        <taxon>Actinomycetes</taxon>
        <taxon>Mycobacteriales</taxon>
        <taxon>Mycobacteriaceae</taxon>
        <taxon>Mycobacterium</taxon>
    </lineage>
</organism>